<feature type="compositionally biased region" description="Basic and acidic residues" evidence="1">
    <location>
        <begin position="327"/>
        <end position="340"/>
    </location>
</feature>
<evidence type="ECO:0000256" key="1">
    <source>
        <dbReference type="SAM" id="MobiDB-lite"/>
    </source>
</evidence>
<feature type="compositionally biased region" description="Polar residues" evidence="1">
    <location>
        <begin position="313"/>
        <end position="325"/>
    </location>
</feature>
<feature type="region of interest" description="Disordered" evidence="1">
    <location>
        <begin position="475"/>
        <end position="507"/>
    </location>
</feature>
<reference evidence="2" key="1">
    <citation type="journal article" date="2020" name="Stud. Mycol.">
        <title>101 Dothideomycetes genomes: a test case for predicting lifestyles and emergence of pathogens.</title>
        <authorList>
            <person name="Haridas S."/>
            <person name="Albert R."/>
            <person name="Binder M."/>
            <person name="Bloem J."/>
            <person name="Labutti K."/>
            <person name="Salamov A."/>
            <person name="Andreopoulos B."/>
            <person name="Baker S."/>
            <person name="Barry K."/>
            <person name="Bills G."/>
            <person name="Bluhm B."/>
            <person name="Cannon C."/>
            <person name="Castanera R."/>
            <person name="Culley D."/>
            <person name="Daum C."/>
            <person name="Ezra D."/>
            <person name="Gonzalez J."/>
            <person name="Henrissat B."/>
            <person name="Kuo A."/>
            <person name="Liang C."/>
            <person name="Lipzen A."/>
            <person name="Lutzoni F."/>
            <person name="Magnuson J."/>
            <person name="Mondo S."/>
            <person name="Nolan M."/>
            <person name="Ohm R."/>
            <person name="Pangilinan J."/>
            <person name="Park H.-J."/>
            <person name="Ramirez L."/>
            <person name="Alfaro M."/>
            <person name="Sun H."/>
            <person name="Tritt A."/>
            <person name="Yoshinaga Y."/>
            <person name="Zwiers L.-H."/>
            <person name="Turgeon B."/>
            <person name="Goodwin S."/>
            <person name="Spatafora J."/>
            <person name="Crous P."/>
            <person name="Grigoriev I."/>
        </authorList>
    </citation>
    <scope>NUCLEOTIDE SEQUENCE</scope>
    <source>
        <strain evidence="2">CBS 207.26</strain>
    </source>
</reference>
<evidence type="ECO:0000313" key="2">
    <source>
        <dbReference type="EMBL" id="KAF2189105.1"/>
    </source>
</evidence>
<feature type="compositionally biased region" description="Basic and acidic residues" evidence="1">
    <location>
        <begin position="299"/>
        <end position="310"/>
    </location>
</feature>
<gene>
    <name evidence="2" type="ORF">K469DRAFT_684356</name>
</gene>
<proteinExistence type="predicted"/>
<feature type="compositionally biased region" description="Basic residues" evidence="1">
    <location>
        <begin position="350"/>
        <end position="359"/>
    </location>
</feature>
<name>A0A6A6EDI2_9PEZI</name>
<feature type="compositionally biased region" description="Polar residues" evidence="1">
    <location>
        <begin position="476"/>
        <end position="498"/>
    </location>
</feature>
<feature type="compositionally biased region" description="Polar residues" evidence="1">
    <location>
        <begin position="383"/>
        <end position="392"/>
    </location>
</feature>
<feature type="compositionally biased region" description="Polar residues" evidence="1">
    <location>
        <begin position="115"/>
        <end position="127"/>
    </location>
</feature>
<dbReference type="AlphaFoldDB" id="A0A6A6EDI2"/>
<protein>
    <submittedName>
        <fullName evidence="2">Uncharacterized protein</fullName>
    </submittedName>
</protein>
<keyword evidence="3" id="KW-1185">Reference proteome</keyword>
<feature type="region of interest" description="Disordered" evidence="1">
    <location>
        <begin position="43"/>
        <end position="181"/>
    </location>
</feature>
<dbReference type="Proteomes" id="UP000800200">
    <property type="component" value="Unassembled WGS sequence"/>
</dbReference>
<feature type="compositionally biased region" description="Basic and acidic residues" evidence="1">
    <location>
        <begin position="154"/>
        <end position="181"/>
    </location>
</feature>
<evidence type="ECO:0000313" key="3">
    <source>
        <dbReference type="Proteomes" id="UP000800200"/>
    </source>
</evidence>
<accession>A0A6A6EDI2</accession>
<organism evidence="2 3">
    <name type="scientific">Zopfia rhizophila CBS 207.26</name>
    <dbReference type="NCBI Taxonomy" id="1314779"/>
    <lineage>
        <taxon>Eukaryota</taxon>
        <taxon>Fungi</taxon>
        <taxon>Dikarya</taxon>
        <taxon>Ascomycota</taxon>
        <taxon>Pezizomycotina</taxon>
        <taxon>Dothideomycetes</taxon>
        <taxon>Dothideomycetes incertae sedis</taxon>
        <taxon>Zopfiaceae</taxon>
        <taxon>Zopfia</taxon>
    </lineage>
</organism>
<feature type="compositionally biased region" description="Acidic residues" evidence="1">
    <location>
        <begin position="131"/>
        <end position="142"/>
    </location>
</feature>
<feature type="compositionally biased region" description="Basic and acidic residues" evidence="1">
    <location>
        <begin position="91"/>
        <end position="110"/>
    </location>
</feature>
<feature type="region of interest" description="Disordered" evidence="1">
    <location>
        <begin position="241"/>
        <end position="412"/>
    </location>
</feature>
<dbReference type="EMBL" id="ML994622">
    <property type="protein sequence ID" value="KAF2189105.1"/>
    <property type="molecule type" value="Genomic_DNA"/>
</dbReference>
<sequence length="507" mass="55507">MVTVDMEVVNFFQPRIPACSLPFSQPPQPPVLQKEKGRKVVFAQPNSQRVSGVDSRSLGSNDKAGSEFPVEQLLRKLPTDTAAAKPSKSAHHSDELVLNDHGKPSNKAELEPPYQVQNGGSGSTQESPIAIDDDDDDDDDNEMQSISGDIDCINAERDAKPCKDPSFDSEPERALSSARHELPLSPNDLLVQSLDEAEQLNLDSIAQNVREVSAPENLPSISNKESTEWGDKELAEFLKEATQSLEGEEETAAVVPPKSPPGFTGQSPLHINKEHRPSEQLEGEEQTIAERTSEPVSEPEVRGQCGEKRCCQNGIQETANDTWQPDSGDHSDGYREKKDNDDDDEDPRPPMKRRKKSPKHSGDAALTPPNEHRPWRRLGRRLSPTSDTTHLSVESEALPNPGEDWRSGASQTFRSSSATRELMAAAEYQEWPFQGILKCTTIGNEITYNVVFKLPRVSGCVSLPINVTALGIPSDGKTSTSPASVHGTQSQPKTLSTTKEAESKRGK</sequence>